<evidence type="ECO:0000313" key="1">
    <source>
        <dbReference type="EMBL" id="KKM96547.1"/>
    </source>
</evidence>
<sequence length="40" mass="5169">MSLKPFNEKKTRYKLRKQHWNQQEIDKYVKYIKDKIEREK</sequence>
<protein>
    <submittedName>
        <fullName evidence="1">Uncharacterized protein</fullName>
    </submittedName>
</protein>
<gene>
    <name evidence="1" type="ORF">LCGC14_1176930</name>
</gene>
<organism evidence="1">
    <name type="scientific">marine sediment metagenome</name>
    <dbReference type="NCBI Taxonomy" id="412755"/>
    <lineage>
        <taxon>unclassified sequences</taxon>
        <taxon>metagenomes</taxon>
        <taxon>ecological metagenomes</taxon>
    </lineage>
</organism>
<dbReference type="AlphaFoldDB" id="A0A0F9PTL7"/>
<name>A0A0F9PTL7_9ZZZZ</name>
<proteinExistence type="predicted"/>
<comment type="caution">
    <text evidence="1">The sequence shown here is derived from an EMBL/GenBank/DDBJ whole genome shotgun (WGS) entry which is preliminary data.</text>
</comment>
<accession>A0A0F9PTL7</accession>
<dbReference type="EMBL" id="LAZR01005866">
    <property type="protein sequence ID" value="KKM96547.1"/>
    <property type="molecule type" value="Genomic_DNA"/>
</dbReference>
<reference evidence="1" key="1">
    <citation type="journal article" date="2015" name="Nature">
        <title>Complex archaea that bridge the gap between prokaryotes and eukaryotes.</title>
        <authorList>
            <person name="Spang A."/>
            <person name="Saw J.H."/>
            <person name="Jorgensen S.L."/>
            <person name="Zaremba-Niedzwiedzka K."/>
            <person name="Martijn J."/>
            <person name="Lind A.E."/>
            <person name="van Eijk R."/>
            <person name="Schleper C."/>
            <person name="Guy L."/>
            <person name="Ettema T.J."/>
        </authorList>
    </citation>
    <scope>NUCLEOTIDE SEQUENCE</scope>
</reference>